<dbReference type="EMBL" id="DPMF01000383">
    <property type="protein sequence ID" value="HCV82689.1"/>
    <property type="molecule type" value="Genomic_DNA"/>
</dbReference>
<dbReference type="SUPFAM" id="SSF52141">
    <property type="entry name" value="Uracil-DNA glycosylase-like"/>
    <property type="match status" value="1"/>
</dbReference>
<comment type="caution">
    <text evidence="2">The sequence shown here is derived from an EMBL/GenBank/DDBJ whole genome shotgun (WGS) entry which is preliminary data.</text>
</comment>
<dbReference type="Pfam" id="PF03167">
    <property type="entry name" value="UDG"/>
    <property type="match status" value="1"/>
</dbReference>
<dbReference type="Proteomes" id="UP000264330">
    <property type="component" value="Unassembled WGS sequence"/>
</dbReference>
<dbReference type="InterPro" id="IPR005122">
    <property type="entry name" value="Uracil-DNA_glycosylase-like"/>
</dbReference>
<protein>
    <submittedName>
        <fullName evidence="2">Uracil-DNA glycosylase</fullName>
    </submittedName>
</protein>
<name>A0A3D5J3L6_9FLAO</name>
<dbReference type="PANTHER" id="PTHR42160">
    <property type="entry name" value="URACIL-DNA GLYCOSYLASE SUPERFAMILY PROTEIN"/>
    <property type="match status" value="1"/>
</dbReference>
<evidence type="ECO:0000313" key="3">
    <source>
        <dbReference type="Proteomes" id="UP000264330"/>
    </source>
</evidence>
<dbReference type="RefSeq" id="WP_013073967.1">
    <property type="nucleotide sequence ID" value="NZ_CAJXAW010000065.1"/>
</dbReference>
<dbReference type="InterPro" id="IPR036895">
    <property type="entry name" value="Uracil-DNA_glycosylase-like_sf"/>
</dbReference>
<proteinExistence type="predicted"/>
<dbReference type="InterPro" id="IPR047124">
    <property type="entry name" value="HI_0220.2"/>
</dbReference>
<evidence type="ECO:0000313" key="2">
    <source>
        <dbReference type="EMBL" id="HCV82689.1"/>
    </source>
</evidence>
<accession>A0A3D5J3L6</accession>
<evidence type="ECO:0000259" key="1">
    <source>
        <dbReference type="SMART" id="SM00986"/>
    </source>
</evidence>
<dbReference type="CDD" id="cd10033">
    <property type="entry name" value="UDG_like"/>
    <property type="match status" value="1"/>
</dbReference>
<reference evidence="2 3" key="1">
    <citation type="journal article" date="2018" name="Nat. Biotechnol.">
        <title>A standardized bacterial taxonomy based on genome phylogeny substantially revises the tree of life.</title>
        <authorList>
            <person name="Parks D.H."/>
            <person name="Chuvochina M."/>
            <person name="Waite D.W."/>
            <person name="Rinke C."/>
            <person name="Skarshewski A."/>
            <person name="Chaumeil P.A."/>
            <person name="Hugenholtz P."/>
        </authorList>
    </citation>
    <scope>NUCLEOTIDE SEQUENCE [LARGE SCALE GENOMIC DNA]</scope>
    <source>
        <strain evidence="2">UBA9359</strain>
    </source>
</reference>
<dbReference type="SMART" id="SM00987">
    <property type="entry name" value="UreE_C"/>
    <property type="match status" value="1"/>
</dbReference>
<dbReference type="OMA" id="GFCYPGK"/>
<dbReference type="PANTHER" id="PTHR42160:SF1">
    <property type="entry name" value="URACIL-DNA GLYCOSYLASE SUPERFAMILY PROTEIN"/>
    <property type="match status" value="1"/>
</dbReference>
<feature type="domain" description="Uracil-DNA glycosylase-like" evidence="1">
    <location>
        <begin position="25"/>
        <end position="182"/>
    </location>
</feature>
<gene>
    <name evidence="2" type="ORF">DGQ38_16740</name>
</gene>
<sequence>MQDLLKEIRACDVCREHLPLGPRPIIEAVKNSKIILISQAPGRVVHQSGVAWKDQSGKKLREWLDVGEETFYNPANFAILPMGFCYPGKGKTGDLPPRKECAPLWHHQVFEHLESVQLKILIGSYASNYYLPKSRYKNLTEKVSNFDEFLPEFLPLPHPSPVNRFWRIKNPWFEKEMIPKIQHLIAGILQ</sequence>
<dbReference type="AlphaFoldDB" id="A0A3D5J3L6"/>
<dbReference type="Gene3D" id="3.40.470.10">
    <property type="entry name" value="Uracil-DNA glycosylase-like domain"/>
    <property type="match status" value="1"/>
</dbReference>
<organism evidence="2 3">
    <name type="scientific">Zunongwangia profunda</name>
    <dbReference type="NCBI Taxonomy" id="398743"/>
    <lineage>
        <taxon>Bacteria</taxon>
        <taxon>Pseudomonadati</taxon>
        <taxon>Bacteroidota</taxon>
        <taxon>Flavobacteriia</taxon>
        <taxon>Flavobacteriales</taxon>
        <taxon>Flavobacteriaceae</taxon>
        <taxon>Zunongwangia</taxon>
    </lineage>
</organism>
<dbReference type="SMART" id="SM00986">
    <property type="entry name" value="UDG"/>
    <property type="match status" value="1"/>
</dbReference>